<reference evidence="7" key="1">
    <citation type="journal article" date="2019" name="Int. J. Syst. Evol. Microbiol.">
        <title>The Global Catalogue of Microorganisms (GCM) 10K type strain sequencing project: providing services to taxonomists for standard genome sequencing and annotation.</title>
        <authorList>
            <consortium name="The Broad Institute Genomics Platform"/>
            <consortium name="The Broad Institute Genome Sequencing Center for Infectious Disease"/>
            <person name="Wu L."/>
            <person name="Ma J."/>
        </authorList>
    </citation>
    <scope>NUCLEOTIDE SEQUENCE [LARGE SCALE GENOMIC DNA]</scope>
    <source>
        <strain evidence="7">CCUG 49018</strain>
    </source>
</reference>
<proteinExistence type="predicted"/>
<dbReference type="InterPro" id="IPR000089">
    <property type="entry name" value="Biotin_lipoyl"/>
</dbReference>
<dbReference type="PANTHER" id="PTHR43178">
    <property type="entry name" value="DIHYDROLIPOAMIDE ACETYLTRANSFERASE COMPONENT OF PYRUVATE DEHYDROGENASE COMPLEX"/>
    <property type="match status" value="1"/>
</dbReference>
<sequence>MTEIDVVVPRWGLTMDDATFVGWLVQVGDTVGEGEALAEVETDKTTADLPSPAAGVVTATLVAAGDEVVPGQVVGRIAAGPAAPAT</sequence>
<dbReference type="RefSeq" id="WP_013674232.1">
    <property type="nucleotide sequence ID" value="NZ_BAABKS010000042.1"/>
</dbReference>
<accession>A0ABW3VKV2</accession>
<keyword evidence="7" id="KW-1185">Reference proteome</keyword>
<keyword evidence="2" id="KW-0808">Transferase</keyword>
<comment type="cofactor">
    <cofactor evidence="1">
        <name>(R)-lipoate</name>
        <dbReference type="ChEBI" id="CHEBI:83088"/>
    </cofactor>
</comment>
<keyword evidence="3" id="KW-0450">Lipoyl</keyword>
<evidence type="ECO:0000259" key="5">
    <source>
        <dbReference type="PROSITE" id="PS50968"/>
    </source>
</evidence>
<dbReference type="SUPFAM" id="SSF51230">
    <property type="entry name" value="Single hybrid motif"/>
    <property type="match status" value="1"/>
</dbReference>
<dbReference type="InterPro" id="IPR011053">
    <property type="entry name" value="Single_hybrid_motif"/>
</dbReference>
<evidence type="ECO:0000256" key="2">
    <source>
        <dbReference type="ARBA" id="ARBA00022679"/>
    </source>
</evidence>
<keyword evidence="4" id="KW-0012">Acyltransferase</keyword>
<dbReference type="CDD" id="cd06849">
    <property type="entry name" value="lipoyl_domain"/>
    <property type="match status" value="1"/>
</dbReference>
<dbReference type="Proteomes" id="UP001597182">
    <property type="component" value="Unassembled WGS sequence"/>
</dbReference>
<evidence type="ECO:0000256" key="1">
    <source>
        <dbReference type="ARBA" id="ARBA00001938"/>
    </source>
</evidence>
<organism evidence="6 7">
    <name type="scientific">Pseudonocardia benzenivorans</name>
    <dbReference type="NCBI Taxonomy" id="228005"/>
    <lineage>
        <taxon>Bacteria</taxon>
        <taxon>Bacillati</taxon>
        <taxon>Actinomycetota</taxon>
        <taxon>Actinomycetes</taxon>
        <taxon>Pseudonocardiales</taxon>
        <taxon>Pseudonocardiaceae</taxon>
        <taxon>Pseudonocardia</taxon>
    </lineage>
</organism>
<evidence type="ECO:0000256" key="4">
    <source>
        <dbReference type="ARBA" id="ARBA00023315"/>
    </source>
</evidence>
<protein>
    <submittedName>
        <fullName evidence="6">Lipoyl domain-containing protein</fullName>
    </submittedName>
</protein>
<dbReference type="PROSITE" id="PS50968">
    <property type="entry name" value="BIOTINYL_LIPOYL"/>
    <property type="match status" value="1"/>
</dbReference>
<dbReference type="Pfam" id="PF00364">
    <property type="entry name" value="Biotin_lipoyl"/>
    <property type="match status" value="1"/>
</dbReference>
<feature type="domain" description="Lipoyl-binding" evidence="5">
    <location>
        <begin position="3"/>
        <end position="78"/>
    </location>
</feature>
<dbReference type="InterPro" id="IPR003016">
    <property type="entry name" value="2-oxoA_DH_lipoyl-BS"/>
</dbReference>
<name>A0ABW3VKV2_9PSEU</name>
<comment type="caution">
    <text evidence="6">The sequence shown here is derived from an EMBL/GenBank/DDBJ whole genome shotgun (WGS) entry which is preliminary data.</text>
</comment>
<dbReference type="PANTHER" id="PTHR43178:SF5">
    <property type="entry name" value="LIPOAMIDE ACYLTRANSFERASE COMPONENT OF BRANCHED-CHAIN ALPHA-KETO ACID DEHYDROGENASE COMPLEX, MITOCHONDRIAL"/>
    <property type="match status" value="1"/>
</dbReference>
<dbReference type="PROSITE" id="PS00189">
    <property type="entry name" value="LIPOYL"/>
    <property type="match status" value="1"/>
</dbReference>
<gene>
    <name evidence="6" type="ORF">ACFQ34_18375</name>
</gene>
<evidence type="ECO:0000313" key="7">
    <source>
        <dbReference type="Proteomes" id="UP001597182"/>
    </source>
</evidence>
<dbReference type="InterPro" id="IPR050743">
    <property type="entry name" value="2-oxoacid_DH_E2_comp"/>
</dbReference>
<dbReference type="EMBL" id="JBHTMB010000152">
    <property type="protein sequence ID" value="MFD1235258.1"/>
    <property type="molecule type" value="Genomic_DNA"/>
</dbReference>
<evidence type="ECO:0000256" key="3">
    <source>
        <dbReference type="ARBA" id="ARBA00022823"/>
    </source>
</evidence>
<dbReference type="Gene3D" id="2.40.50.100">
    <property type="match status" value="1"/>
</dbReference>
<evidence type="ECO:0000313" key="6">
    <source>
        <dbReference type="EMBL" id="MFD1235258.1"/>
    </source>
</evidence>